<organism evidence="1 2">
    <name type="scientific">Helicobacter pylori (strain India7)</name>
    <dbReference type="NCBI Taxonomy" id="907238"/>
    <lineage>
        <taxon>Bacteria</taxon>
        <taxon>Pseudomonadati</taxon>
        <taxon>Campylobacterota</taxon>
        <taxon>Epsilonproteobacteria</taxon>
        <taxon>Campylobacterales</taxon>
        <taxon>Helicobacteraceae</taxon>
        <taxon>Helicobacter</taxon>
    </lineage>
</organism>
<evidence type="ECO:0000313" key="1">
    <source>
        <dbReference type="EMBL" id="ADU80801.1"/>
    </source>
</evidence>
<dbReference type="Proteomes" id="UP000009059">
    <property type="component" value="Chromosome"/>
</dbReference>
<accession>E8QEV5</accession>
<sequence length="34" mass="4027">MIKAILGQFLKIIFSDNFSKNLKKNYAKFTTFQK</sequence>
<reference evidence="2" key="1">
    <citation type="submission" date="2010-11" db="EMBL/GenBank/DDBJ databases">
        <title>Genome sequence of Helicobacter pylori strain India7.</title>
        <authorList>
            <person name="Kersulyte D."/>
            <person name="Mukhopadhyay A."/>
            <person name="Choudhury A."/>
            <person name="Nair G.B."/>
            <person name="Berg D.E."/>
        </authorList>
    </citation>
    <scope>NUCLEOTIDE SEQUENCE [LARGE SCALE GENOMIC DNA]</scope>
    <source>
        <strain evidence="2">India7</strain>
    </source>
</reference>
<proteinExistence type="predicted"/>
<dbReference type="HOGENOM" id="CLU_3374130_0_0_7"/>
<protein>
    <submittedName>
        <fullName evidence="1">Uncharacterized protein</fullName>
    </submittedName>
</protein>
<evidence type="ECO:0000313" key="2">
    <source>
        <dbReference type="Proteomes" id="UP000009059"/>
    </source>
</evidence>
<dbReference type="KEGG" id="hpn:HPIN_08115"/>
<dbReference type="EMBL" id="CP002331">
    <property type="protein sequence ID" value="ADU80801.1"/>
    <property type="molecule type" value="Genomic_DNA"/>
</dbReference>
<dbReference type="AlphaFoldDB" id="E8QEV5"/>
<gene>
    <name evidence="1" type="ordered locus">HPIN_08115</name>
</gene>
<name>E8QEV5_HELP7</name>